<dbReference type="InterPro" id="IPR050832">
    <property type="entry name" value="Bact_Acetyltransf"/>
</dbReference>
<accession>A0A931IXV5</accession>
<reference evidence="4" key="1">
    <citation type="submission" date="2020-12" db="EMBL/GenBank/DDBJ databases">
        <title>The genome sequence of Inhella sp. 4Y17.</title>
        <authorList>
            <person name="Liu Y."/>
        </authorList>
    </citation>
    <scope>NUCLEOTIDE SEQUENCE</scope>
    <source>
        <strain evidence="4">4Y10</strain>
    </source>
</reference>
<evidence type="ECO:0000313" key="4">
    <source>
        <dbReference type="EMBL" id="MBH9553064.1"/>
    </source>
</evidence>
<evidence type="ECO:0000256" key="1">
    <source>
        <dbReference type="ARBA" id="ARBA00022679"/>
    </source>
</evidence>
<dbReference type="PANTHER" id="PTHR43877">
    <property type="entry name" value="AMINOALKYLPHOSPHONATE N-ACETYLTRANSFERASE-RELATED-RELATED"/>
    <property type="match status" value="1"/>
</dbReference>
<feature type="domain" description="N-acetyltransferase" evidence="3">
    <location>
        <begin position="7"/>
        <end position="153"/>
    </location>
</feature>
<evidence type="ECO:0000256" key="2">
    <source>
        <dbReference type="ARBA" id="ARBA00023315"/>
    </source>
</evidence>
<keyword evidence="2" id="KW-0012">Acyltransferase</keyword>
<keyword evidence="5" id="KW-1185">Reference proteome</keyword>
<dbReference type="Proteomes" id="UP000620139">
    <property type="component" value="Unassembled WGS sequence"/>
</dbReference>
<sequence>MSIELHIELTDPDGAEAQALLAQLGATLATITGSSGAASFDAEDVRVARAGFALGRAGNGVAVACGALRPLEPGVAELKRMFAAPGTKGAGAALLAFLERKATAWGYEQIWLETRRVNTRAIAFYERHGYRVIPNFGRYVGRPEAVCLGKRLPPLIRSHRDVWRTTA</sequence>
<name>A0A931IXV5_9BURK</name>
<organism evidence="4 5">
    <name type="scientific">Inhella gelatinilytica</name>
    <dbReference type="NCBI Taxonomy" id="2795030"/>
    <lineage>
        <taxon>Bacteria</taxon>
        <taxon>Pseudomonadati</taxon>
        <taxon>Pseudomonadota</taxon>
        <taxon>Betaproteobacteria</taxon>
        <taxon>Burkholderiales</taxon>
        <taxon>Sphaerotilaceae</taxon>
        <taxon>Inhella</taxon>
    </lineage>
</organism>
<dbReference type="EMBL" id="JAEDAL010000003">
    <property type="protein sequence ID" value="MBH9553064.1"/>
    <property type="molecule type" value="Genomic_DNA"/>
</dbReference>
<gene>
    <name evidence="4" type="ORF">I7X43_09360</name>
</gene>
<dbReference type="SUPFAM" id="SSF55729">
    <property type="entry name" value="Acyl-CoA N-acyltransferases (Nat)"/>
    <property type="match status" value="1"/>
</dbReference>
<proteinExistence type="predicted"/>
<dbReference type="AlphaFoldDB" id="A0A931IXV5"/>
<evidence type="ECO:0000259" key="3">
    <source>
        <dbReference type="PROSITE" id="PS51186"/>
    </source>
</evidence>
<keyword evidence="1" id="KW-0808">Transferase</keyword>
<dbReference type="Gene3D" id="3.40.630.30">
    <property type="match status" value="1"/>
</dbReference>
<dbReference type="PANTHER" id="PTHR43877:SF2">
    <property type="entry name" value="AMINOALKYLPHOSPHONATE N-ACETYLTRANSFERASE-RELATED"/>
    <property type="match status" value="1"/>
</dbReference>
<comment type="caution">
    <text evidence="4">The sequence shown here is derived from an EMBL/GenBank/DDBJ whole genome shotgun (WGS) entry which is preliminary data.</text>
</comment>
<protein>
    <submittedName>
        <fullName evidence="4">GNAT family N-acetyltransferase</fullName>
    </submittedName>
</protein>
<dbReference type="InterPro" id="IPR016181">
    <property type="entry name" value="Acyl_CoA_acyltransferase"/>
</dbReference>
<evidence type="ECO:0000313" key="5">
    <source>
        <dbReference type="Proteomes" id="UP000620139"/>
    </source>
</evidence>
<dbReference type="PROSITE" id="PS51186">
    <property type="entry name" value="GNAT"/>
    <property type="match status" value="1"/>
</dbReference>
<dbReference type="GO" id="GO:0016747">
    <property type="term" value="F:acyltransferase activity, transferring groups other than amino-acyl groups"/>
    <property type="evidence" value="ECO:0007669"/>
    <property type="project" value="InterPro"/>
</dbReference>
<dbReference type="InterPro" id="IPR000182">
    <property type="entry name" value="GNAT_dom"/>
</dbReference>
<dbReference type="RefSeq" id="WP_198100666.1">
    <property type="nucleotide sequence ID" value="NZ_JAEDAL010000003.1"/>
</dbReference>
<dbReference type="Pfam" id="PF00583">
    <property type="entry name" value="Acetyltransf_1"/>
    <property type="match status" value="1"/>
</dbReference>